<protein>
    <submittedName>
        <fullName evidence="2">Uncharacterized protein</fullName>
    </submittedName>
</protein>
<reference evidence="3" key="1">
    <citation type="submission" date="2017-01" db="EMBL/GenBank/DDBJ databases">
        <title>Comparative genomics of anhydrobiosis in the tardigrade Hypsibius dujardini.</title>
        <authorList>
            <person name="Yoshida Y."/>
            <person name="Koutsovoulos G."/>
            <person name="Laetsch D."/>
            <person name="Stevens L."/>
            <person name="Kumar S."/>
            <person name="Horikawa D."/>
            <person name="Ishino K."/>
            <person name="Komine S."/>
            <person name="Tomita M."/>
            <person name="Blaxter M."/>
            <person name="Arakawa K."/>
        </authorList>
    </citation>
    <scope>NUCLEOTIDE SEQUENCE [LARGE SCALE GENOMIC DNA]</scope>
    <source>
        <strain evidence="3">Z151</strain>
    </source>
</reference>
<feature type="region of interest" description="Disordered" evidence="1">
    <location>
        <begin position="70"/>
        <end position="113"/>
    </location>
</feature>
<name>A0A9X6NQX7_HYPEX</name>
<gene>
    <name evidence="2" type="ORF">BV898_19553</name>
</gene>
<proteinExistence type="predicted"/>
<keyword evidence="3" id="KW-1185">Reference proteome</keyword>
<evidence type="ECO:0000313" key="3">
    <source>
        <dbReference type="Proteomes" id="UP000192578"/>
    </source>
</evidence>
<feature type="compositionally biased region" description="Basic and acidic residues" evidence="1">
    <location>
        <begin position="95"/>
        <end position="105"/>
    </location>
</feature>
<feature type="region of interest" description="Disordered" evidence="1">
    <location>
        <begin position="1"/>
        <end position="58"/>
    </location>
</feature>
<feature type="non-terminal residue" evidence="2">
    <location>
        <position position="1"/>
    </location>
</feature>
<dbReference type="Proteomes" id="UP000192578">
    <property type="component" value="Unassembled WGS sequence"/>
</dbReference>
<evidence type="ECO:0000256" key="1">
    <source>
        <dbReference type="SAM" id="MobiDB-lite"/>
    </source>
</evidence>
<dbReference type="EMBL" id="MTYJ01000565">
    <property type="protein sequence ID" value="OWA55166.1"/>
    <property type="molecule type" value="Genomic_DNA"/>
</dbReference>
<accession>A0A9X6NQX7</accession>
<sequence length="154" mass="16944">PVKPEHQQLGSQCSAHRTFGVDLAPGSSDDHVGAHGARGTPVRSDENGAPGSYWSPEPRQTLDSLLLRRSLHAPTYPEPTHSVNATEPHAMLSERPADQLREYQPPRRPLPRITITNPSVLTLTQMSGHPLPLAGQDEDVFYRLRRAFFGPSLS</sequence>
<dbReference type="AlphaFoldDB" id="A0A9X6NQX7"/>
<comment type="caution">
    <text evidence="2">The sequence shown here is derived from an EMBL/GenBank/DDBJ whole genome shotgun (WGS) entry which is preliminary data.</text>
</comment>
<evidence type="ECO:0000313" key="2">
    <source>
        <dbReference type="EMBL" id="OWA55166.1"/>
    </source>
</evidence>
<organism evidence="2 3">
    <name type="scientific">Hypsibius exemplaris</name>
    <name type="common">Freshwater tardigrade</name>
    <dbReference type="NCBI Taxonomy" id="2072580"/>
    <lineage>
        <taxon>Eukaryota</taxon>
        <taxon>Metazoa</taxon>
        <taxon>Ecdysozoa</taxon>
        <taxon>Tardigrada</taxon>
        <taxon>Eutardigrada</taxon>
        <taxon>Parachela</taxon>
        <taxon>Hypsibioidea</taxon>
        <taxon>Hypsibiidae</taxon>
        <taxon>Hypsibius</taxon>
    </lineage>
</organism>